<gene>
    <name evidence="1" type="ORF">SLS58_007793</name>
</gene>
<proteinExistence type="predicted"/>
<dbReference type="Proteomes" id="UP001521184">
    <property type="component" value="Unassembled WGS sequence"/>
</dbReference>
<evidence type="ECO:0008006" key="3">
    <source>
        <dbReference type="Google" id="ProtNLM"/>
    </source>
</evidence>
<evidence type="ECO:0000313" key="2">
    <source>
        <dbReference type="Proteomes" id="UP001521184"/>
    </source>
</evidence>
<sequence length="458" mass="51911">MPPELPEDVLFLIVKELNLLHRREIGSPPPTLLSQYAGVGRTWNAIIERKTFSHLRVYSPGHQRPISPARFKQLMDRDPARWDALSTVSFYAGYPVNLCSERGRSEAGMAVNNEHFSSSVREFWKVLETLDAPDGKARDLLFNTAQVPYDNSFVPGADAYLHLVGEPLPRLRCLTGFCTNLCDSIWPSSLMHLAASIDGLTTTRLIFDDDIKDLELLRRYREDLGRCISQTPTSCTDFSADFGYYSSGFDEMPAVAPSTPDTLCIQLRSLSMCLRHLNLEHLRVSPALFWPTTDEQLGDGTAAAFVPSWPNLESITLILAPLDSYGHFYADPSPEELESQLEAREIFQMPSEVLDRQVPRPERGLHQLIVAAGQAVRSGMPRLQWLRMEQDNVGPYMNFSVARHPTRGDPFHLDWHSEPPVPLTEEVLRTWGLEWEACREYWDKDDPPGWYKLSAVLP</sequence>
<reference evidence="1 2" key="1">
    <citation type="journal article" date="2023" name="Plant Dis.">
        <title>First Report of Diplodia intermedia Causing Canker and Dieback Diseases on Apple Trees in Canada.</title>
        <authorList>
            <person name="Ellouze W."/>
            <person name="Ilyukhin E."/>
            <person name="Sulman M."/>
            <person name="Ali S."/>
        </authorList>
    </citation>
    <scope>NUCLEOTIDE SEQUENCE [LARGE SCALE GENOMIC DNA]</scope>
    <source>
        <strain evidence="1 2">M45-28</strain>
    </source>
</reference>
<keyword evidence="2" id="KW-1185">Reference proteome</keyword>
<accession>A0ABR3TJ81</accession>
<organism evidence="1 2">
    <name type="scientific">Diplodia intermedia</name>
    <dbReference type="NCBI Taxonomy" id="856260"/>
    <lineage>
        <taxon>Eukaryota</taxon>
        <taxon>Fungi</taxon>
        <taxon>Dikarya</taxon>
        <taxon>Ascomycota</taxon>
        <taxon>Pezizomycotina</taxon>
        <taxon>Dothideomycetes</taxon>
        <taxon>Dothideomycetes incertae sedis</taxon>
        <taxon>Botryosphaeriales</taxon>
        <taxon>Botryosphaeriaceae</taxon>
        <taxon>Diplodia</taxon>
    </lineage>
</organism>
<name>A0ABR3TJ81_9PEZI</name>
<evidence type="ECO:0000313" key="1">
    <source>
        <dbReference type="EMBL" id="KAL1639593.1"/>
    </source>
</evidence>
<protein>
    <recommendedName>
        <fullName evidence="3">F-box domain-containing protein</fullName>
    </recommendedName>
</protein>
<dbReference type="EMBL" id="JAKEKT020000061">
    <property type="protein sequence ID" value="KAL1639593.1"/>
    <property type="molecule type" value="Genomic_DNA"/>
</dbReference>
<comment type="caution">
    <text evidence="1">The sequence shown here is derived from an EMBL/GenBank/DDBJ whole genome shotgun (WGS) entry which is preliminary data.</text>
</comment>